<dbReference type="GO" id="GO:0032483">
    <property type="term" value="P:regulation of Rab protein signal transduction"/>
    <property type="evidence" value="ECO:0007669"/>
    <property type="project" value="TreeGrafter"/>
</dbReference>
<evidence type="ECO:0000256" key="3">
    <source>
        <dbReference type="PROSITE-ProRule" id="PRU00708"/>
    </source>
</evidence>
<dbReference type="PANTHER" id="PTHR12296:SF16">
    <property type="entry name" value="C-MYC PROMOTER-BINDING PROTEIN"/>
    <property type="match status" value="1"/>
</dbReference>
<feature type="compositionally biased region" description="Polar residues" evidence="4">
    <location>
        <begin position="1507"/>
        <end position="1522"/>
    </location>
</feature>
<feature type="compositionally biased region" description="Low complexity" evidence="4">
    <location>
        <begin position="1549"/>
        <end position="1562"/>
    </location>
</feature>
<dbReference type="GO" id="GO:0000813">
    <property type="term" value="C:ESCRT I complex"/>
    <property type="evidence" value="ECO:0007669"/>
    <property type="project" value="InterPro"/>
</dbReference>
<dbReference type="EMBL" id="CM015713">
    <property type="protein sequence ID" value="KAF3686754.1"/>
    <property type="molecule type" value="Genomic_DNA"/>
</dbReference>
<feature type="compositionally biased region" description="Polar residues" evidence="4">
    <location>
        <begin position="162"/>
        <end position="171"/>
    </location>
</feature>
<reference evidence="7 8" key="1">
    <citation type="submission" date="2019-02" db="EMBL/GenBank/DDBJ databases">
        <title>Opniocepnalus argus genome.</title>
        <authorList>
            <person name="Zhou C."/>
            <person name="Xiao S."/>
        </authorList>
    </citation>
    <scope>NUCLEOTIDE SEQUENCE [LARGE SCALE GENOMIC DNA]</scope>
    <source>
        <strain evidence="7">OARG1902GOOAL</strain>
        <tissue evidence="7">Muscle</tissue>
    </source>
</reference>
<dbReference type="SMART" id="SM00799">
    <property type="entry name" value="DENN"/>
    <property type="match status" value="1"/>
</dbReference>
<evidence type="ECO:0000256" key="2">
    <source>
        <dbReference type="ARBA" id="ARBA00022658"/>
    </source>
</evidence>
<keyword evidence="1" id="KW-0597">Phosphoprotein</keyword>
<dbReference type="InterPro" id="IPR037516">
    <property type="entry name" value="Tripartite_DENN"/>
</dbReference>
<evidence type="ECO:0000313" key="7">
    <source>
        <dbReference type="EMBL" id="KAF3686754.1"/>
    </source>
</evidence>
<organism evidence="7 8">
    <name type="scientific">Channa argus</name>
    <name type="common">Northern snakehead</name>
    <name type="synonym">Ophicephalus argus</name>
    <dbReference type="NCBI Taxonomy" id="215402"/>
    <lineage>
        <taxon>Eukaryota</taxon>
        <taxon>Metazoa</taxon>
        <taxon>Chordata</taxon>
        <taxon>Craniata</taxon>
        <taxon>Vertebrata</taxon>
        <taxon>Euteleostomi</taxon>
        <taxon>Actinopterygii</taxon>
        <taxon>Neopterygii</taxon>
        <taxon>Teleostei</taxon>
        <taxon>Neoteleostei</taxon>
        <taxon>Acanthomorphata</taxon>
        <taxon>Anabantaria</taxon>
        <taxon>Anabantiformes</taxon>
        <taxon>Channoidei</taxon>
        <taxon>Channidae</taxon>
        <taxon>Channa</taxon>
    </lineage>
</organism>
<feature type="repeat" description="PPR" evidence="3">
    <location>
        <begin position="982"/>
        <end position="1016"/>
    </location>
</feature>
<dbReference type="InterPro" id="IPR018798">
    <property type="entry name" value="MVB12A/B"/>
</dbReference>
<dbReference type="Pfam" id="PF02141">
    <property type="entry name" value="DENN"/>
    <property type="match status" value="1"/>
</dbReference>
<dbReference type="InterPro" id="IPR005113">
    <property type="entry name" value="uDENN_dom"/>
</dbReference>
<dbReference type="Pfam" id="PF03456">
    <property type="entry name" value="uDENN"/>
    <property type="match status" value="1"/>
</dbReference>
<keyword evidence="8" id="KW-1185">Reference proteome</keyword>
<feature type="compositionally biased region" description="Low complexity" evidence="4">
    <location>
        <begin position="1523"/>
        <end position="1534"/>
    </location>
</feature>
<sequence length="2135" mass="236682">MSAEKGKVTNTDQESVGQFWSAGGRSTGIREVSDNRGVNVDVKSPKRERQDNQVGYDELRLEAAASLLPPVMLPMNKSHTYLQPSCFNQFHHIFCPSTQSKFKVETEFIHPEESAAGKQATGCDVKLPPRQKRVSVGDGGFPSQPRWRRRGQPARHGDGQKTPRSAGQLTGRQWEEEKKKQKDMQMFRCLFGTDNAVMRQHRVLPFNAKNTPKRHSRSVASGYLRLCSLDSEKPTVLSGTGNWWEWEMMEDKGPRVADYFVVAGLTDPSKPLDQEIHFDDVCHKTAKPKAPITDVAVVIRSMGEEVPPGFTCIETTPSGHLADLNNGGLMAPQILLCYRRGCDKPALTDLGVLYEWKERLKHGCHIIQTTPSGRPANISGNSSQRIYVTYRRAPEIQPHAALAVTDICIIIPSKGETPPHTFCKVEKNLNSSMWGSSVYLCYKKSVTKTNTIAYKAGLFCRYPEEDYESFPLPESVPLFCLPMGATIECWPANTKYSLPVFSTFVLTGASGEKVYGAAIQFYEPYPQECLTDQQCSQLGLLSLDPHKLSSTNSMAAVTNNTTTTTTNLHSVYTNKCICLLSHWPFFDAFRKFLTFLYRYSISGPHALPIEKHISHFMHKVPFPSSQRPRILVQLSPHDSLMLSQPVSSPLPLSGCRFSMLLQNLGPENAVTLLVFAVTEHKILVHSLRPAVLTSVTEALVSMIFPFHWACPYIPLCPLALADVLSAPCPFIVGVDSRYFDLYDPPPDVSCVDLDTNTIFHNEDKRALTWKILPKKACKNLMNVLSNLYQQLIDGQYKPDGLLELSMSDSSELSCGISLHTLELEIQEAFLRFMAAILKGYRSFLRPITQAPSEKATDASSLFDLQGFLKSRDRSHQKFYSLMTKTQMFIRFIEECSFVSDKDASLAFFDDCVDKEIKLAQKIAKKYSSIPQLWSKCLLRHCYGLWFICFPAYVKVCHSKVRALRTAYDVLRKMQAKKLQAPDEVCYRVLMQLCGQYGQPVLAVRVLFEMKKAGVHPNAITYGYYNKAVLESTWPSSTRGGYFLWMKLRNVILGVAQFKQALRRHVPPTQSPLSDGSDLDAVSHCSLDSSADTNLAEQCPYATDSIKVDPTDDRSSTGEQSDLGYNSLSKEEVRRGDPSAQDTAPDKDTKKESDCSSLSETESTKGSKDCIPEEVHSYFKHRVIVRSSCPYEDSSCKSKSSASTGLVAGLLFTSSLDEIGEVQTNSLSRRHKSALEEAVGSTISGSVLEWQGVRGRRLSGETVGSSGSGTTVLGLGMSQGETDPEKIVGHLGADAKILCAANFSKSKRPCSLTLGGLQGVGAETGPSKCCDHREEEEEMERQDSSDEDRSNTEAIFDFEDLDLDKPATEAGVSTHKNNKSHKKPVERSASYSGMSTVISRGAVKRTGIEKGYDPLSLLAAQSEQQRQNRYSKADEVSTPTAQRHLAREIELYMNHMGSPLSSRTPSLDLQDTASPTLLHPSSISAPRRASLPHSSPLRTAGVPRSRTYHSPSPTQPISRQNRWSSPPSHSSSTTPSPSPRPSPYRDSSDRMSLASPSPSSSFTLDTLLTPTLDVFKTSVVSAGKGVAEKASRWYSRLATYTTPTKDSHSDHLSVSSLGVGESDCYSLLGEEDCGDQWSSVLSPQKNSPNGPHTSPKNSPLHSRLDSPTAGCGLGRPTSVLPGCVLSPPGFPLPENSDLGSSHYTSNTSIFSNYAMELLISSCSRCKTCDCLVYDEEIMAGWTADDSNLNTTCPFCGNPFLPFLNVEIRDMRGPGRLFLKGSPSVDEAVSSSYSASTGLETGTSTLSTPCPTTAVSPPSPLIAVQESLGRRRTRPTRAQGISIPLACQQGTHSPRAPMSRSVSAFGQLEKPSQPNRCVPMSGSLPSRLNESTDPLNMEWRLHNPEPVTVPYLSPLVLWKELESLLDNEGDPVITEADMVDHHPIIYWNLLWYFRRLDLPSNLPGLILTSKHCNRNSQVPRYWMSEDSKHVLIQILWDNLKLQQDPIQPLYILWNTYNVGYPLSRLVPEEEKPFSEELLQSVVKSIQKNDVSRPLIQLLQLLGQTLGVKRQRSLYRDILFLSLVALGKDNIDIDAFDREYKLAYDRLMPSLVKLTHNCDRPPSTGVMECRRTFGEPYL</sequence>
<dbReference type="PROSITE" id="PS50211">
    <property type="entry name" value="DENN"/>
    <property type="match status" value="1"/>
</dbReference>
<feature type="region of interest" description="Disordered" evidence="4">
    <location>
        <begin position="1102"/>
        <end position="1167"/>
    </location>
</feature>
<dbReference type="Gene3D" id="1.25.40.10">
    <property type="entry name" value="Tetratricopeptide repeat domain"/>
    <property type="match status" value="1"/>
</dbReference>
<evidence type="ECO:0000259" key="5">
    <source>
        <dbReference type="PROSITE" id="PS50211"/>
    </source>
</evidence>
<dbReference type="FunFam" id="2.100.10.50:FF:000001">
    <property type="entry name" value="DENN domain containing 4C"/>
    <property type="match status" value="1"/>
</dbReference>
<dbReference type="SMART" id="SM00800">
    <property type="entry name" value="uDENN"/>
    <property type="match status" value="1"/>
</dbReference>
<dbReference type="FunFam" id="1.25.40.10:FF:000042">
    <property type="entry name" value="C-myc promoter-binding protein isoform X1"/>
    <property type="match status" value="1"/>
</dbReference>
<dbReference type="GO" id="GO:0005829">
    <property type="term" value="C:cytosol"/>
    <property type="evidence" value="ECO:0007669"/>
    <property type="project" value="UniProtKB-ARBA"/>
</dbReference>
<keyword evidence="2" id="KW-0344">Guanine-nucleotide releasing factor</keyword>
<dbReference type="InterPro" id="IPR051696">
    <property type="entry name" value="DENN_Domain_GEFs"/>
</dbReference>
<feature type="domain" description="MABP" evidence="6">
    <location>
        <begin position="289"/>
        <end position="446"/>
    </location>
</feature>
<protein>
    <submittedName>
        <fullName evidence="7">C-myc promoter-binding protein DENN domain-containing protein 4A</fullName>
    </submittedName>
</protein>
<feature type="compositionally biased region" description="Basic and acidic residues" evidence="4">
    <location>
        <begin position="43"/>
        <end position="52"/>
    </location>
</feature>
<feature type="region of interest" description="Disordered" evidence="4">
    <location>
        <begin position="1798"/>
        <end position="1817"/>
    </location>
</feature>
<name>A0A6G1P9F3_CHAAH</name>
<feature type="region of interest" description="Disordered" evidence="4">
    <location>
        <begin position="119"/>
        <end position="179"/>
    </location>
</feature>
<evidence type="ECO:0000256" key="1">
    <source>
        <dbReference type="ARBA" id="ARBA00022553"/>
    </source>
</evidence>
<dbReference type="Pfam" id="PF03455">
    <property type="entry name" value="dDENN"/>
    <property type="match status" value="1"/>
</dbReference>
<dbReference type="Pfam" id="PF10240">
    <property type="entry name" value="DUF2464"/>
    <property type="match status" value="1"/>
</dbReference>
<feature type="compositionally biased region" description="Polar residues" evidence="4">
    <location>
        <begin position="1116"/>
        <end position="1127"/>
    </location>
</feature>
<dbReference type="Pfam" id="PF13812">
    <property type="entry name" value="PPR_3"/>
    <property type="match status" value="1"/>
</dbReference>
<dbReference type="PROSITE" id="PS51375">
    <property type="entry name" value="PPR"/>
    <property type="match status" value="1"/>
</dbReference>
<dbReference type="InterPro" id="IPR011990">
    <property type="entry name" value="TPR-like_helical_dom_sf"/>
</dbReference>
<feature type="region of interest" description="Disordered" evidence="4">
    <location>
        <begin position="1361"/>
        <end position="1391"/>
    </location>
</feature>
<feature type="region of interest" description="Disordered" evidence="4">
    <location>
        <begin position="1322"/>
        <end position="1349"/>
    </location>
</feature>
<feature type="region of interest" description="Disordered" evidence="4">
    <location>
        <begin position="1637"/>
        <end position="1666"/>
    </location>
</feature>
<proteinExistence type="predicted"/>
<feature type="domain" description="UDENN" evidence="5">
    <location>
        <begin position="438"/>
        <end position="904"/>
    </location>
</feature>
<dbReference type="Gene3D" id="3.40.50.11500">
    <property type="match status" value="1"/>
</dbReference>
<dbReference type="PROSITE" id="PS51498">
    <property type="entry name" value="MABP"/>
    <property type="match status" value="1"/>
</dbReference>
<feature type="compositionally biased region" description="Polar residues" evidence="4">
    <location>
        <begin position="8"/>
        <end position="18"/>
    </location>
</feature>
<dbReference type="InterPro" id="IPR005112">
    <property type="entry name" value="dDENN_dom"/>
</dbReference>
<dbReference type="SMART" id="SM00801">
    <property type="entry name" value="dDENN"/>
    <property type="match status" value="1"/>
</dbReference>
<dbReference type="PANTHER" id="PTHR12296">
    <property type="entry name" value="DENN DOMAIN-CONTAINING PROTEIN 4"/>
    <property type="match status" value="1"/>
</dbReference>
<evidence type="ECO:0000313" key="8">
    <source>
        <dbReference type="Proteomes" id="UP000503349"/>
    </source>
</evidence>
<feature type="region of interest" description="Disordered" evidence="4">
    <location>
        <begin position="1455"/>
        <end position="1562"/>
    </location>
</feature>
<dbReference type="InterPro" id="IPR002885">
    <property type="entry name" value="PPR_rpt"/>
</dbReference>
<feature type="compositionally biased region" description="Polar residues" evidence="4">
    <location>
        <begin position="1637"/>
        <end position="1659"/>
    </location>
</feature>
<accession>A0A6G1P9F3</accession>
<dbReference type="NCBIfam" id="TIGR00756">
    <property type="entry name" value="PPR"/>
    <property type="match status" value="1"/>
</dbReference>
<gene>
    <name evidence="7" type="ORF">EXN66_Car002426</name>
</gene>
<feature type="region of interest" description="Disordered" evidence="4">
    <location>
        <begin position="1"/>
        <end position="52"/>
    </location>
</feature>
<feature type="compositionally biased region" description="Basic and acidic residues" evidence="4">
    <location>
        <begin position="1143"/>
        <end position="1153"/>
    </location>
</feature>
<feature type="compositionally biased region" description="Basic and acidic residues" evidence="4">
    <location>
        <begin position="1105"/>
        <end position="1115"/>
    </location>
</feature>
<dbReference type="InterPro" id="IPR043153">
    <property type="entry name" value="DENN_C"/>
</dbReference>
<feature type="compositionally biased region" description="Polar residues" evidence="4">
    <location>
        <begin position="1458"/>
        <end position="1483"/>
    </location>
</feature>
<reference evidence="8" key="2">
    <citation type="submission" date="2019-02" db="EMBL/GenBank/DDBJ databases">
        <title>Opniocepnalus argus Var Kimnra genome.</title>
        <authorList>
            <person name="Zhou C."/>
            <person name="Xiao S."/>
        </authorList>
    </citation>
    <scope>NUCLEOTIDE SEQUENCE [LARGE SCALE GENOMIC DNA]</scope>
</reference>
<dbReference type="Proteomes" id="UP000503349">
    <property type="component" value="Chromosome 2"/>
</dbReference>
<dbReference type="InterPro" id="IPR001194">
    <property type="entry name" value="cDENN_dom"/>
</dbReference>
<evidence type="ECO:0000256" key="4">
    <source>
        <dbReference type="SAM" id="MobiDB-lite"/>
    </source>
</evidence>
<dbReference type="Gene3D" id="2.100.10.50">
    <property type="match status" value="1"/>
</dbReference>
<feature type="compositionally biased region" description="Basic and acidic residues" evidence="4">
    <location>
        <begin position="1340"/>
        <end position="1349"/>
    </location>
</feature>
<dbReference type="InterPro" id="IPR023341">
    <property type="entry name" value="MABP"/>
</dbReference>
<dbReference type="GO" id="GO:0005085">
    <property type="term" value="F:guanyl-nucleotide exchange factor activity"/>
    <property type="evidence" value="ECO:0007669"/>
    <property type="project" value="UniProtKB-KW"/>
</dbReference>
<evidence type="ECO:0000259" key="6">
    <source>
        <dbReference type="PROSITE" id="PS51498"/>
    </source>
</evidence>